<protein>
    <submittedName>
        <fullName evidence="1">Uncharacterized protein</fullName>
    </submittedName>
</protein>
<dbReference type="AlphaFoldDB" id="A0AA88A1U4"/>
<evidence type="ECO:0000313" key="2">
    <source>
        <dbReference type="Proteomes" id="UP001187192"/>
    </source>
</evidence>
<comment type="caution">
    <text evidence="1">The sequence shown here is derived from an EMBL/GenBank/DDBJ whole genome shotgun (WGS) entry which is preliminary data.</text>
</comment>
<accession>A0AA88A1U4</accession>
<gene>
    <name evidence="1" type="ORF">TIFTF001_042662</name>
</gene>
<name>A0AA88A1U4_FICCA</name>
<dbReference type="Proteomes" id="UP001187192">
    <property type="component" value="Unassembled WGS sequence"/>
</dbReference>
<sequence>MPATEDAMADSNGITRLSFHSLAWWVLHRVLEEIDSLEWRLVISRLSTSHNFSVVGISQFLGSVLYSSSSPVMITVAVTLQRVLSCDSQQDCELPGRRYGLNRDCNNRAT</sequence>
<proteinExistence type="predicted"/>
<evidence type="ECO:0000313" key="1">
    <source>
        <dbReference type="EMBL" id="GMN37633.1"/>
    </source>
</evidence>
<keyword evidence="2" id="KW-1185">Reference proteome</keyword>
<dbReference type="EMBL" id="BTGU01002414">
    <property type="protein sequence ID" value="GMN37633.1"/>
    <property type="molecule type" value="Genomic_DNA"/>
</dbReference>
<organism evidence="1 2">
    <name type="scientific">Ficus carica</name>
    <name type="common">Common fig</name>
    <dbReference type="NCBI Taxonomy" id="3494"/>
    <lineage>
        <taxon>Eukaryota</taxon>
        <taxon>Viridiplantae</taxon>
        <taxon>Streptophyta</taxon>
        <taxon>Embryophyta</taxon>
        <taxon>Tracheophyta</taxon>
        <taxon>Spermatophyta</taxon>
        <taxon>Magnoliopsida</taxon>
        <taxon>eudicotyledons</taxon>
        <taxon>Gunneridae</taxon>
        <taxon>Pentapetalae</taxon>
        <taxon>rosids</taxon>
        <taxon>fabids</taxon>
        <taxon>Rosales</taxon>
        <taxon>Moraceae</taxon>
        <taxon>Ficeae</taxon>
        <taxon>Ficus</taxon>
    </lineage>
</organism>
<reference evidence="1" key="1">
    <citation type="submission" date="2023-07" db="EMBL/GenBank/DDBJ databases">
        <title>draft genome sequence of fig (Ficus carica).</title>
        <authorList>
            <person name="Takahashi T."/>
            <person name="Nishimura K."/>
        </authorList>
    </citation>
    <scope>NUCLEOTIDE SEQUENCE</scope>
</reference>